<keyword evidence="4 7" id="KW-0812">Transmembrane</keyword>
<feature type="transmembrane region" description="Helical" evidence="7">
    <location>
        <begin position="160"/>
        <end position="184"/>
    </location>
</feature>
<keyword evidence="3" id="KW-1003">Cell membrane</keyword>
<feature type="transmembrane region" description="Helical" evidence="7">
    <location>
        <begin position="276"/>
        <end position="294"/>
    </location>
</feature>
<dbReference type="InterPro" id="IPR020846">
    <property type="entry name" value="MFS_dom"/>
</dbReference>
<keyword evidence="6 7" id="KW-0472">Membrane</keyword>
<proteinExistence type="predicted"/>
<dbReference type="PROSITE" id="PS50850">
    <property type="entry name" value="MFS"/>
    <property type="match status" value="1"/>
</dbReference>
<feature type="transmembrane region" description="Helical" evidence="7">
    <location>
        <begin position="55"/>
        <end position="77"/>
    </location>
</feature>
<feature type="transmembrane region" description="Helical" evidence="7">
    <location>
        <begin position="377"/>
        <end position="395"/>
    </location>
</feature>
<sequence>MTTPAARSPSRDPRTPGQVLRGLVPSVYAPTLLEFVGLAALMPVIPLLARELGFSVPQAAALTVIFGLSSFLGPIPAGRLIDRIGARRALMVTGALLVVSNLAAFALIGPALGAGAATIGHRLALIGLLLVMAVSMQVWQLGRQTYLGTALPPSLRARGMTLFGGVIRIGQVIGPLLGALVMALGSMAGVFLLFAISAAAGTVMIAVFLPPGESGPEPAAPQERSRRRSPARIHLDRAVLGRMLLVGLGIAPVMMARVNRPVIVPLLGDALGLDPVWISIVFGVSAVLEILLVLPAGTLMDRYGRAAVAVPCALLMGLGFLLLGLLGTVLAGSGTALAILALLVPTLLIGLGNGLGSGIVMTLGIDVSPVHGRTRYLAWWNTMLGAGRLAAPLIVTGITLFAPVAVAGAATGAICLAGGLWLTRILPRVTPSGSTRGR</sequence>
<name>A0A220UE94_9MICO</name>
<feature type="transmembrane region" description="Helical" evidence="7">
    <location>
        <begin position="89"/>
        <end position="113"/>
    </location>
</feature>
<feature type="transmembrane region" description="Helical" evidence="7">
    <location>
        <begin position="27"/>
        <end position="49"/>
    </location>
</feature>
<gene>
    <name evidence="9" type="ORF">CFK39_12730</name>
</gene>
<feature type="domain" description="Major facilitator superfamily (MFS) profile" evidence="8">
    <location>
        <begin position="23"/>
        <end position="430"/>
    </location>
</feature>
<evidence type="ECO:0000256" key="3">
    <source>
        <dbReference type="ARBA" id="ARBA00022475"/>
    </source>
</evidence>
<dbReference type="EMBL" id="CP022316">
    <property type="protein sequence ID" value="ASK66528.1"/>
    <property type="molecule type" value="Genomic_DNA"/>
</dbReference>
<dbReference type="KEGG" id="brv:CFK39_12730"/>
<keyword evidence="5 7" id="KW-1133">Transmembrane helix</keyword>
<dbReference type="InterPro" id="IPR036259">
    <property type="entry name" value="MFS_trans_sf"/>
</dbReference>
<evidence type="ECO:0000313" key="9">
    <source>
        <dbReference type="EMBL" id="ASK66528.1"/>
    </source>
</evidence>
<dbReference type="AlphaFoldDB" id="A0A220UE94"/>
<protein>
    <submittedName>
        <fullName evidence="9">Arabinose ABC transporter permease</fullName>
    </submittedName>
</protein>
<feature type="transmembrane region" description="Helical" evidence="7">
    <location>
        <begin position="235"/>
        <end position="256"/>
    </location>
</feature>
<dbReference type="OrthoDB" id="3285241at2"/>
<evidence type="ECO:0000256" key="4">
    <source>
        <dbReference type="ARBA" id="ARBA00022692"/>
    </source>
</evidence>
<reference evidence="10" key="1">
    <citation type="submission" date="2017-07" db="EMBL/GenBank/DDBJ databases">
        <title>Brachybacterium sp. VR2415.</title>
        <authorList>
            <person name="Tak E.J."/>
            <person name="Bae J.-W."/>
        </authorList>
    </citation>
    <scope>NUCLEOTIDE SEQUENCE [LARGE SCALE GENOMIC DNA]</scope>
    <source>
        <strain evidence="10">VR2415</strain>
    </source>
</reference>
<feature type="transmembrane region" description="Helical" evidence="7">
    <location>
        <begin position="119"/>
        <end position="139"/>
    </location>
</feature>
<dbReference type="GO" id="GO:0005886">
    <property type="term" value="C:plasma membrane"/>
    <property type="evidence" value="ECO:0007669"/>
    <property type="project" value="UniProtKB-SubCell"/>
</dbReference>
<dbReference type="PANTHER" id="PTHR23517">
    <property type="entry name" value="RESISTANCE PROTEIN MDTM, PUTATIVE-RELATED-RELATED"/>
    <property type="match status" value="1"/>
</dbReference>
<dbReference type="Proteomes" id="UP000198398">
    <property type="component" value="Chromosome"/>
</dbReference>
<keyword evidence="10" id="KW-1185">Reference proteome</keyword>
<dbReference type="SUPFAM" id="SSF103473">
    <property type="entry name" value="MFS general substrate transporter"/>
    <property type="match status" value="1"/>
</dbReference>
<feature type="transmembrane region" description="Helical" evidence="7">
    <location>
        <begin position="190"/>
        <end position="209"/>
    </location>
</feature>
<feature type="transmembrane region" description="Helical" evidence="7">
    <location>
        <begin position="337"/>
        <end position="365"/>
    </location>
</feature>
<dbReference type="InterPro" id="IPR011701">
    <property type="entry name" value="MFS"/>
</dbReference>
<feature type="transmembrane region" description="Helical" evidence="7">
    <location>
        <begin position="401"/>
        <end position="422"/>
    </location>
</feature>
<dbReference type="Gene3D" id="1.20.1250.20">
    <property type="entry name" value="MFS general substrate transporter like domains"/>
    <property type="match status" value="2"/>
</dbReference>
<evidence type="ECO:0000256" key="1">
    <source>
        <dbReference type="ARBA" id="ARBA00004651"/>
    </source>
</evidence>
<evidence type="ECO:0000256" key="2">
    <source>
        <dbReference type="ARBA" id="ARBA00022448"/>
    </source>
</evidence>
<dbReference type="Pfam" id="PF07690">
    <property type="entry name" value="MFS_1"/>
    <property type="match status" value="2"/>
</dbReference>
<dbReference type="PANTHER" id="PTHR23517:SF3">
    <property type="entry name" value="INTEGRAL MEMBRANE TRANSPORT PROTEIN"/>
    <property type="match status" value="1"/>
</dbReference>
<accession>A0A220UE94</accession>
<dbReference type="RefSeq" id="WP_089065768.1">
    <property type="nucleotide sequence ID" value="NZ_CP022316.1"/>
</dbReference>
<dbReference type="GO" id="GO:0022857">
    <property type="term" value="F:transmembrane transporter activity"/>
    <property type="evidence" value="ECO:0007669"/>
    <property type="project" value="InterPro"/>
</dbReference>
<comment type="subcellular location">
    <subcellularLocation>
        <location evidence="1">Cell membrane</location>
        <topology evidence="1">Multi-pass membrane protein</topology>
    </subcellularLocation>
</comment>
<evidence type="ECO:0000256" key="7">
    <source>
        <dbReference type="SAM" id="Phobius"/>
    </source>
</evidence>
<keyword evidence="2" id="KW-0813">Transport</keyword>
<evidence type="ECO:0000256" key="6">
    <source>
        <dbReference type="ARBA" id="ARBA00023136"/>
    </source>
</evidence>
<evidence type="ECO:0000259" key="8">
    <source>
        <dbReference type="PROSITE" id="PS50850"/>
    </source>
</evidence>
<feature type="transmembrane region" description="Helical" evidence="7">
    <location>
        <begin position="306"/>
        <end position="331"/>
    </location>
</feature>
<organism evidence="9 10">
    <name type="scientific">Brachybacterium avium</name>
    <dbReference type="NCBI Taxonomy" id="2017485"/>
    <lineage>
        <taxon>Bacteria</taxon>
        <taxon>Bacillati</taxon>
        <taxon>Actinomycetota</taxon>
        <taxon>Actinomycetes</taxon>
        <taxon>Micrococcales</taxon>
        <taxon>Dermabacteraceae</taxon>
        <taxon>Brachybacterium</taxon>
    </lineage>
</organism>
<evidence type="ECO:0000313" key="10">
    <source>
        <dbReference type="Proteomes" id="UP000198398"/>
    </source>
</evidence>
<evidence type="ECO:0000256" key="5">
    <source>
        <dbReference type="ARBA" id="ARBA00022989"/>
    </source>
</evidence>
<dbReference type="InterPro" id="IPR050171">
    <property type="entry name" value="MFS_Transporters"/>
</dbReference>